<gene>
    <name evidence="1" type="ORF">SAMN04244550_02130</name>
</gene>
<dbReference type="AlphaFoldDB" id="A0A0Q0QNJ9"/>
<reference evidence="1 2" key="1">
    <citation type="submission" date="2016-10" db="EMBL/GenBank/DDBJ databases">
        <authorList>
            <person name="de Groot N.N."/>
        </authorList>
    </citation>
    <scope>NUCLEOTIDE SEQUENCE [LARGE SCALE GENOMIC DNA]</scope>
    <source>
        <strain evidence="2">DSM 938 / 37b4</strain>
    </source>
</reference>
<organism evidence="1 2">
    <name type="scientific">Rhodobacter capsulatus</name>
    <name type="common">Rhodopseudomonas capsulata</name>
    <dbReference type="NCBI Taxonomy" id="1061"/>
    <lineage>
        <taxon>Bacteria</taxon>
        <taxon>Pseudomonadati</taxon>
        <taxon>Pseudomonadota</taxon>
        <taxon>Alphaproteobacteria</taxon>
        <taxon>Rhodobacterales</taxon>
        <taxon>Rhodobacter group</taxon>
        <taxon>Rhodobacter</taxon>
    </lineage>
</organism>
<protein>
    <submittedName>
        <fullName evidence="1">Uncharacterized protein</fullName>
    </submittedName>
</protein>
<evidence type="ECO:0000313" key="1">
    <source>
        <dbReference type="EMBL" id="SDF37578.1"/>
    </source>
</evidence>
<evidence type="ECO:0000313" key="2">
    <source>
        <dbReference type="Proteomes" id="UP000183812"/>
    </source>
</evidence>
<name>A0A0Q0QNJ9_RHOCA</name>
<dbReference type="OrthoDB" id="7870861at2"/>
<sequence>MTRSIIDHAEQAAEGTRMRQFLEIDRRGGVHPAVDALVRRPAERSEAKVREFLRIDREEARRDE</sequence>
<dbReference type="EMBL" id="FNAY01000010">
    <property type="protein sequence ID" value="SDF37578.1"/>
    <property type="molecule type" value="Genomic_DNA"/>
</dbReference>
<accession>A0A0Q0QNJ9</accession>
<proteinExistence type="predicted"/>
<dbReference type="Proteomes" id="UP000183812">
    <property type="component" value="Unassembled WGS sequence"/>
</dbReference>
<dbReference type="RefSeq" id="WP_055209371.1">
    <property type="nucleotide sequence ID" value="NZ_CP061202.1"/>
</dbReference>